<evidence type="ECO:0000313" key="1">
    <source>
        <dbReference type="EMBL" id="GAG12958.1"/>
    </source>
</evidence>
<dbReference type="SUPFAM" id="SSF63446">
    <property type="entry name" value="Type I dockerin domain"/>
    <property type="match status" value="1"/>
</dbReference>
<protein>
    <recommendedName>
        <fullName evidence="2">Fibronectin type-III domain-containing protein</fullName>
    </recommendedName>
</protein>
<feature type="non-terminal residue" evidence="1">
    <location>
        <position position="1"/>
    </location>
</feature>
<evidence type="ECO:0008006" key="2">
    <source>
        <dbReference type="Google" id="ProtNLM"/>
    </source>
</evidence>
<dbReference type="InterPro" id="IPR003961">
    <property type="entry name" value="FN3_dom"/>
</dbReference>
<organism evidence="1">
    <name type="scientific">marine sediment metagenome</name>
    <dbReference type="NCBI Taxonomy" id="412755"/>
    <lineage>
        <taxon>unclassified sequences</taxon>
        <taxon>metagenomes</taxon>
        <taxon>ecological metagenomes</taxon>
    </lineage>
</organism>
<dbReference type="AlphaFoldDB" id="X0VKG9"/>
<dbReference type="InterPro" id="IPR036439">
    <property type="entry name" value="Dockerin_dom_sf"/>
</dbReference>
<dbReference type="InterPro" id="IPR013783">
    <property type="entry name" value="Ig-like_fold"/>
</dbReference>
<sequence length="269" mass="30029">AYDGVINFHDFALLAERWLNEGCSETNIWCQGADITSDTYVDMRDIAFLADCWLVEDTSAPVPDPSRWQAEPNLISVTSISMIAETATDAWGWDVEYYFECVFGDGHDSGWQENRAYTDTDLAYGVEYGYRVKARDKIGNETEWSPIRYAGGADTTPPAPAPYIESIGSVLPNSISMIATTAYDDSDVEYYIENTSGDGHDSGWQDDPNYTDVGLDPNTSYSYRVKARDKSPAQNETDWSETVTIFTPLPLDLIAPDPNPMEWDLTVDP</sequence>
<dbReference type="GO" id="GO:0000272">
    <property type="term" value="P:polysaccharide catabolic process"/>
    <property type="evidence" value="ECO:0007669"/>
    <property type="project" value="InterPro"/>
</dbReference>
<dbReference type="Gene3D" id="1.10.1330.10">
    <property type="entry name" value="Dockerin domain"/>
    <property type="match status" value="1"/>
</dbReference>
<name>X0VKG9_9ZZZZ</name>
<dbReference type="EMBL" id="BARS01023601">
    <property type="protein sequence ID" value="GAG12958.1"/>
    <property type="molecule type" value="Genomic_DNA"/>
</dbReference>
<reference evidence="1" key="1">
    <citation type="journal article" date="2014" name="Front. Microbiol.">
        <title>High frequency of phylogenetically diverse reductive dehalogenase-homologous genes in deep subseafloor sedimentary metagenomes.</title>
        <authorList>
            <person name="Kawai M."/>
            <person name="Futagami T."/>
            <person name="Toyoda A."/>
            <person name="Takaki Y."/>
            <person name="Nishi S."/>
            <person name="Hori S."/>
            <person name="Arai W."/>
            <person name="Tsubouchi T."/>
            <person name="Morono Y."/>
            <person name="Uchiyama I."/>
            <person name="Ito T."/>
            <person name="Fujiyama A."/>
            <person name="Inagaki F."/>
            <person name="Takami H."/>
        </authorList>
    </citation>
    <scope>NUCLEOTIDE SEQUENCE</scope>
    <source>
        <strain evidence="1">Expedition CK06-06</strain>
    </source>
</reference>
<proteinExistence type="predicted"/>
<dbReference type="CDD" id="cd00063">
    <property type="entry name" value="FN3"/>
    <property type="match status" value="1"/>
</dbReference>
<accession>X0VKG9</accession>
<feature type="non-terminal residue" evidence="1">
    <location>
        <position position="269"/>
    </location>
</feature>
<dbReference type="SUPFAM" id="SSF49265">
    <property type="entry name" value="Fibronectin type III"/>
    <property type="match status" value="1"/>
</dbReference>
<gene>
    <name evidence="1" type="ORF">S01H1_37562</name>
</gene>
<dbReference type="Gene3D" id="2.60.40.10">
    <property type="entry name" value="Immunoglobulins"/>
    <property type="match status" value="2"/>
</dbReference>
<dbReference type="InterPro" id="IPR036116">
    <property type="entry name" value="FN3_sf"/>
</dbReference>
<comment type="caution">
    <text evidence="1">The sequence shown here is derived from an EMBL/GenBank/DDBJ whole genome shotgun (WGS) entry which is preliminary data.</text>
</comment>